<evidence type="ECO:0000259" key="4">
    <source>
        <dbReference type="PROSITE" id="PS50102"/>
    </source>
</evidence>
<keyword evidence="6" id="KW-1185">Reference proteome</keyword>
<feature type="compositionally biased region" description="Basic and acidic residues" evidence="3">
    <location>
        <begin position="343"/>
        <end position="364"/>
    </location>
</feature>
<feature type="compositionally biased region" description="Acidic residues" evidence="3">
    <location>
        <begin position="392"/>
        <end position="404"/>
    </location>
</feature>
<evidence type="ECO:0000313" key="5">
    <source>
        <dbReference type="EMBL" id="CAD7242911.1"/>
    </source>
</evidence>
<sequence length="404" mass="46037">MLRNRRGGRGGPMFEPYPKAAPNSRVLYLSNINDHTTAHRWKDVFANCGLRFKSWNPHSQRPGAAFIEFYNEEDADMALRALQRAGACVEYARGGRQMLSPGPYDPPWPDSFPPALMSPNLSRPRPMMNRTPRPPRTPQGLNRPQQSPVPKMVEQRKSGPPRQARRLSDPSSQLPADFQENGSLMLFFLNLRRREVYAEKTVMLTIVGAEPVKHADVKEAFPEFEFLTNPGSKSRDHVAVRLIFKSEENAAKMLAKEEMPLVNGRQVHAKKINVRLSPPKRERLDPYQRANLLYGTMYDAMADFIRSDNLYIKDWPILVTFSNMAGIKHNPFQSKDYEFLEKGRKGENKKGSDGKEDEKDKKQMESINGDEFIELDSVDDTDEEKTTVEAETVAEEEAPAETLE</sequence>
<dbReference type="EMBL" id="LR899851">
    <property type="protein sequence ID" value="CAD7242911.1"/>
    <property type="molecule type" value="Genomic_DNA"/>
</dbReference>
<reference evidence="5" key="1">
    <citation type="submission" date="2020-11" db="EMBL/GenBank/DDBJ databases">
        <authorList>
            <person name="Tran Van P."/>
        </authorList>
    </citation>
    <scope>NUCLEOTIDE SEQUENCE</scope>
</reference>
<dbReference type="Proteomes" id="UP000677054">
    <property type="component" value="Unassembled WGS sequence"/>
</dbReference>
<dbReference type="Pfam" id="PF00076">
    <property type="entry name" value="RRM_1"/>
    <property type="match status" value="1"/>
</dbReference>
<evidence type="ECO:0000313" key="6">
    <source>
        <dbReference type="Proteomes" id="UP000677054"/>
    </source>
</evidence>
<evidence type="ECO:0000256" key="2">
    <source>
        <dbReference type="PROSITE-ProRule" id="PRU00176"/>
    </source>
</evidence>
<dbReference type="InterPro" id="IPR000504">
    <property type="entry name" value="RRM_dom"/>
</dbReference>
<feature type="region of interest" description="Disordered" evidence="3">
    <location>
        <begin position="343"/>
        <end position="404"/>
    </location>
</feature>
<evidence type="ECO:0000256" key="3">
    <source>
        <dbReference type="SAM" id="MobiDB-lite"/>
    </source>
</evidence>
<proteinExistence type="predicted"/>
<dbReference type="Gene3D" id="3.30.70.330">
    <property type="match status" value="1"/>
</dbReference>
<dbReference type="GO" id="GO:0003723">
    <property type="term" value="F:RNA binding"/>
    <property type="evidence" value="ECO:0007669"/>
    <property type="project" value="UniProtKB-UniRule"/>
</dbReference>
<dbReference type="PROSITE" id="PS50102">
    <property type="entry name" value="RRM"/>
    <property type="match status" value="1"/>
</dbReference>
<feature type="compositionally biased region" description="Acidic residues" evidence="3">
    <location>
        <begin position="371"/>
        <end position="383"/>
    </location>
</feature>
<feature type="region of interest" description="Disordered" evidence="3">
    <location>
        <begin position="102"/>
        <end position="176"/>
    </location>
</feature>
<dbReference type="EMBL" id="CAJPEV010000334">
    <property type="protein sequence ID" value="CAG0884141.1"/>
    <property type="molecule type" value="Genomic_DNA"/>
</dbReference>
<dbReference type="SUPFAM" id="SSF54928">
    <property type="entry name" value="RNA-binding domain, RBD"/>
    <property type="match status" value="1"/>
</dbReference>
<organism evidence="5">
    <name type="scientific">Darwinula stevensoni</name>
    <dbReference type="NCBI Taxonomy" id="69355"/>
    <lineage>
        <taxon>Eukaryota</taxon>
        <taxon>Metazoa</taxon>
        <taxon>Ecdysozoa</taxon>
        <taxon>Arthropoda</taxon>
        <taxon>Crustacea</taxon>
        <taxon>Oligostraca</taxon>
        <taxon>Ostracoda</taxon>
        <taxon>Podocopa</taxon>
        <taxon>Podocopida</taxon>
        <taxon>Darwinulocopina</taxon>
        <taxon>Darwinuloidea</taxon>
        <taxon>Darwinulidae</taxon>
        <taxon>Darwinula</taxon>
    </lineage>
</organism>
<dbReference type="InterPro" id="IPR035979">
    <property type="entry name" value="RBD_domain_sf"/>
</dbReference>
<keyword evidence="1 2" id="KW-0694">RNA-binding</keyword>
<name>A0A7R8XAV3_9CRUS</name>
<dbReference type="AlphaFoldDB" id="A0A7R8XAV3"/>
<feature type="compositionally biased region" description="Pro residues" evidence="3">
    <location>
        <begin position="103"/>
        <end position="112"/>
    </location>
</feature>
<dbReference type="InterPro" id="IPR012677">
    <property type="entry name" value="Nucleotide-bd_a/b_plait_sf"/>
</dbReference>
<evidence type="ECO:0000256" key="1">
    <source>
        <dbReference type="ARBA" id="ARBA00022884"/>
    </source>
</evidence>
<feature type="domain" description="RRM" evidence="4">
    <location>
        <begin position="25"/>
        <end position="94"/>
    </location>
</feature>
<accession>A0A7R8XAV3</accession>
<gene>
    <name evidence="5" type="ORF">DSTB1V02_LOCUS2852</name>
</gene>
<feature type="compositionally biased region" description="Polar residues" evidence="3">
    <location>
        <begin position="139"/>
        <end position="148"/>
    </location>
</feature>
<protein>
    <recommendedName>
        <fullName evidence="4">RRM domain-containing protein</fullName>
    </recommendedName>
</protein>
<dbReference type="OrthoDB" id="439808at2759"/>
<dbReference type="CDD" id="cd00590">
    <property type="entry name" value="RRM_SF"/>
    <property type="match status" value="1"/>
</dbReference>